<feature type="transmembrane region" description="Helical" evidence="7">
    <location>
        <begin position="169"/>
        <end position="190"/>
    </location>
</feature>
<feature type="domain" description="Major facilitator superfamily (MFS) profile" evidence="8">
    <location>
        <begin position="42"/>
        <end position="297"/>
    </location>
</feature>
<dbReference type="InterPro" id="IPR036259">
    <property type="entry name" value="MFS_trans_sf"/>
</dbReference>
<dbReference type="OrthoDB" id="2985014at2759"/>
<dbReference type="FunFam" id="1.20.1250.20:FF:000034">
    <property type="entry name" value="MFS general substrate transporter"/>
    <property type="match status" value="1"/>
</dbReference>
<evidence type="ECO:0000259" key="8">
    <source>
        <dbReference type="PROSITE" id="PS50850"/>
    </source>
</evidence>
<comment type="caution">
    <text evidence="9">The sequence shown here is derived from an EMBL/GenBank/DDBJ whole genome shotgun (WGS) entry which is preliminary data.</text>
</comment>
<evidence type="ECO:0000313" key="10">
    <source>
        <dbReference type="Proteomes" id="UP000266188"/>
    </source>
</evidence>
<keyword evidence="2" id="KW-0813">Transport</keyword>
<gene>
    <name evidence="9" type="ORF">PHISCL_05488</name>
</gene>
<feature type="transmembrane region" description="Helical" evidence="7">
    <location>
        <begin position="80"/>
        <end position="102"/>
    </location>
</feature>
<keyword evidence="4 7" id="KW-1133">Transmembrane helix</keyword>
<dbReference type="Gene3D" id="1.20.1250.20">
    <property type="entry name" value="MFS general substrate transporter like domains"/>
    <property type="match status" value="1"/>
</dbReference>
<accession>A0A3A2ZG64</accession>
<evidence type="ECO:0000256" key="3">
    <source>
        <dbReference type="ARBA" id="ARBA00022692"/>
    </source>
</evidence>
<dbReference type="PANTHER" id="PTHR43791">
    <property type="entry name" value="PERMEASE-RELATED"/>
    <property type="match status" value="1"/>
</dbReference>
<evidence type="ECO:0000256" key="1">
    <source>
        <dbReference type="ARBA" id="ARBA00004141"/>
    </source>
</evidence>
<feature type="transmembrane region" description="Helical" evidence="7">
    <location>
        <begin position="140"/>
        <end position="157"/>
    </location>
</feature>
<feature type="transmembrane region" description="Helical" evidence="7">
    <location>
        <begin position="202"/>
        <end position="224"/>
    </location>
</feature>
<dbReference type="GO" id="GO:0022857">
    <property type="term" value="F:transmembrane transporter activity"/>
    <property type="evidence" value="ECO:0007669"/>
    <property type="project" value="InterPro"/>
</dbReference>
<dbReference type="GO" id="GO:0005886">
    <property type="term" value="C:plasma membrane"/>
    <property type="evidence" value="ECO:0007669"/>
    <property type="project" value="TreeGrafter"/>
</dbReference>
<dbReference type="InterPro" id="IPR020846">
    <property type="entry name" value="MFS_dom"/>
</dbReference>
<dbReference type="SUPFAM" id="SSF103473">
    <property type="entry name" value="MFS general substrate transporter"/>
    <property type="match status" value="1"/>
</dbReference>
<dbReference type="AlphaFoldDB" id="A0A3A2ZG64"/>
<evidence type="ECO:0000256" key="6">
    <source>
        <dbReference type="SAM" id="MobiDB-lite"/>
    </source>
</evidence>
<reference evidence="10" key="1">
    <citation type="submission" date="2017-02" db="EMBL/GenBank/DDBJ databases">
        <authorList>
            <person name="Tafer H."/>
            <person name="Lopandic K."/>
        </authorList>
    </citation>
    <scope>NUCLEOTIDE SEQUENCE [LARGE SCALE GENOMIC DNA]</scope>
    <source>
        <strain evidence="10">CBS 366.77</strain>
    </source>
</reference>
<evidence type="ECO:0000256" key="7">
    <source>
        <dbReference type="SAM" id="Phobius"/>
    </source>
</evidence>
<dbReference type="PROSITE" id="PS50850">
    <property type="entry name" value="MFS"/>
    <property type="match status" value="1"/>
</dbReference>
<feature type="compositionally biased region" description="Basic and acidic residues" evidence="6">
    <location>
        <begin position="1"/>
        <end position="14"/>
    </location>
</feature>
<evidence type="ECO:0000256" key="4">
    <source>
        <dbReference type="ARBA" id="ARBA00022989"/>
    </source>
</evidence>
<feature type="transmembrane region" description="Helical" evidence="7">
    <location>
        <begin position="109"/>
        <end position="128"/>
    </location>
</feature>
<dbReference type="Proteomes" id="UP000266188">
    <property type="component" value="Unassembled WGS sequence"/>
</dbReference>
<evidence type="ECO:0000256" key="5">
    <source>
        <dbReference type="ARBA" id="ARBA00023136"/>
    </source>
</evidence>
<feature type="region of interest" description="Disordered" evidence="6">
    <location>
        <begin position="1"/>
        <end position="22"/>
    </location>
</feature>
<proteinExistence type="predicted"/>
<organism evidence="9 10">
    <name type="scientific">Aspergillus sclerotialis</name>
    <dbReference type="NCBI Taxonomy" id="2070753"/>
    <lineage>
        <taxon>Eukaryota</taxon>
        <taxon>Fungi</taxon>
        <taxon>Dikarya</taxon>
        <taxon>Ascomycota</taxon>
        <taxon>Pezizomycotina</taxon>
        <taxon>Eurotiomycetes</taxon>
        <taxon>Eurotiomycetidae</taxon>
        <taxon>Eurotiales</taxon>
        <taxon>Aspergillaceae</taxon>
        <taxon>Aspergillus</taxon>
        <taxon>Aspergillus subgen. Polypaecilum</taxon>
    </lineage>
</organism>
<sequence length="297" mass="33750">MGIPETRENNKSESEVEAQGDDLPVLTTTTERRLMAKVDWHVVPCLCVLYLLAFIDRVNISNAALLGLKEDLNIEKGMKYNTALTIFFVPYVVFEIPSNILLKKMKPHVWLSLCMFGFGLVMVCQGLVSNWGGLMTTRWFLGMFETGMFPGCFYLMGMWYKRSEAQKRFSFFFSSTTLAGAFGGLLAYGLGQMDGLRGYRGWRWVFIIEGVLTCVVAIVWFFLLPDFPEDVKWLNEEERAYLRAKLAKDTGKAAGHASLGIRDILEVFKDWKIFIGSFMYFGQIVTAYGELLGWVNG</sequence>
<keyword evidence="3 7" id="KW-0812">Transmembrane</keyword>
<comment type="subcellular location">
    <subcellularLocation>
        <location evidence="1">Membrane</location>
        <topology evidence="1">Multi-pass membrane protein</topology>
    </subcellularLocation>
</comment>
<evidence type="ECO:0000256" key="2">
    <source>
        <dbReference type="ARBA" id="ARBA00022448"/>
    </source>
</evidence>
<name>A0A3A2ZG64_9EURO</name>
<keyword evidence="5 7" id="KW-0472">Membrane</keyword>
<protein>
    <submittedName>
        <fullName evidence="9">Transporter</fullName>
    </submittedName>
</protein>
<keyword evidence="10" id="KW-1185">Reference proteome</keyword>
<dbReference type="PANTHER" id="PTHR43791:SF46">
    <property type="entry name" value="MAJOR FACILITATOR SUPERFAMILY (MFS) PROFILE DOMAIN-CONTAINING PROTEIN-RELATED"/>
    <property type="match status" value="1"/>
</dbReference>
<evidence type="ECO:0000313" key="9">
    <source>
        <dbReference type="EMBL" id="RJE22168.1"/>
    </source>
</evidence>
<dbReference type="InterPro" id="IPR011701">
    <property type="entry name" value="MFS"/>
</dbReference>
<feature type="transmembrane region" description="Helical" evidence="7">
    <location>
        <begin position="40"/>
        <end position="60"/>
    </location>
</feature>
<dbReference type="Pfam" id="PF07690">
    <property type="entry name" value="MFS_1"/>
    <property type="match status" value="1"/>
</dbReference>
<dbReference type="EMBL" id="MVGC01000182">
    <property type="protein sequence ID" value="RJE22168.1"/>
    <property type="molecule type" value="Genomic_DNA"/>
</dbReference>